<dbReference type="InterPro" id="IPR000488">
    <property type="entry name" value="Death_dom"/>
</dbReference>
<dbReference type="Pfam" id="PF00531">
    <property type="entry name" value="Death"/>
    <property type="match status" value="1"/>
</dbReference>
<dbReference type="AlphaFoldDB" id="A0AAD9JXZ9"/>
<organism evidence="2 3">
    <name type="scientific">Paralvinella palmiformis</name>
    <dbReference type="NCBI Taxonomy" id="53620"/>
    <lineage>
        <taxon>Eukaryota</taxon>
        <taxon>Metazoa</taxon>
        <taxon>Spiralia</taxon>
        <taxon>Lophotrochozoa</taxon>
        <taxon>Annelida</taxon>
        <taxon>Polychaeta</taxon>
        <taxon>Sedentaria</taxon>
        <taxon>Canalipalpata</taxon>
        <taxon>Terebellida</taxon>
        <taxon>Terebelliformia</taxon>
        <taxon>Alvinellidae</taxon>
        <taxon>Paralvinella</taxon>
    </lineage>
</organism>
<dbReference type="SUPFAM" id="SSF47986">
    <property type="entry name" value="DEATH domain"/>
    <property type="match status" value="1"/>
</dbReference>
<dbReference type="Proteomes" id="UP001208570">
    <property type="component" value="Unassembled WGS sequence"/>
</dbReference>
<dbReference type="EMBL" id="JAODUP010000119">
    <property type="protein sequence ID" value="KAK2161266.1"/>
    <property type="molecule type" value="Genomic_DNA"/>
</dbReference>
<dbReference type="InterPro" id="IPR011029">
    <property type="entry name" value="DEATH-like_dom_sf"/>
</dbReference>
<name>A0AAD9JXZ9_9ANNE</name>
<proteinExistence type="predicted"/>
<evidence type="ECO:0000313" key="3">
    <source>
        <dbReference type="Proteomes" id="UP001208570"/>
    </source>
</evidence>
<dbReference type="CDD" id="cd01670">
    <property type="entry name" value="Death"/>
    <property type="match status" value="1"/>
</dbReference>
<dbReference type="PROSITE" id="PS50017">
    <property type="entry name" value="DEATH_DOMAIN"/>
    <property type="match status" value="1"/>
</dbReference>
<evidence type="ECO:0000259" key="1">
    <source>
        <dbReference type="PROSITE" id="PS50017"/>
    </source>
</evidence>
<keyword evidence="3" id="KW-1185">Reference proteome</keyword>
<dbReference type="Gene3D" id="1.10.533.10">
    <property type="entry name" value="Death Domain, Fas"/>
    <property type="match status" value="1"/>
</dbReference>
<evidence type="ECO:0000313" key="2">
    <source>
        <dbReference type="EMBL" id="KAK2161266.1"/>
    </source>
</evidence>
<protein>
    <recommendedName>
        <fullName evidence="1">Death domain-containing protein</fullName>
    </recommendedName>
</protein>
<reference evidence="2" key="1">
    <citation type="journal article" date="2023" name="Mol. Biol. Evol.">
        <title>Third-Generation Sequencing Reveals the Adaptive Role of the Epigenome in Three Deep-Sea Polychaetes.</title>
        <authorList>
            <person name="Perez M."/>
            <person name="Aroh O."/>
            <person name="Sun Y."/>
            <person name="Lan Y."/>
            <person name="Juniper S.K."/>
            <person name="Young C.R."/>
            <person name="Angers B."/>
            <person name="Qian P.Y."/>
        </authorList>
    </citation>
    <scope>NUCLEOTIDE SEQUENCE</scope>
    <source>
        <strain evidence="2">P08H-3</strain>
    </source>
</reference>
<dbReference type="GO" id="GO:0007165">
    <property type="term" value="P:signal transduction"/>
    <property type="evidence" value="ECO:0007669"/>
    <property type="project" value="InterPro"/>
</dbReference>
<comment type="caution">
    <text evidence="2">The sequence shown here is derived from an EMBL/GenBank/DDBJ whole genome shotgun (WGS) entry which is preliminary data.</text>
</comment>
<gene>
    <name evidence="2" type="ORF">LSH36_119g03049</name>
</gene>
<feature type="domain" description="Death" evidence="1">
    <location>
        <begin position="32"/>
        <end position="87"/>
    </location>
</feature>
<accession>A0AAD9JXZ9</accession>
<sequence length="100" mass="11776">MKHRRKAVQIKVPKRTISDDNIEKVAVHIVSDWRRLGMKLGFVKGELDAFEYDHREGGLHEIIYQMLLTWKEKQGTEATTRYVATQLVALRDQMLPYCFQ</sequence>